<sequence length="563" mass="65136">MLLNENGPTQFELDIATSDINTESRSLTSITTNGNTSTSMSFLSNQHSKLFSKGLFIEREFLPEHPKALTHREILCFSCTKVWHRKIGDSNTTNLWHHIKNHHPDLDSRKPDKLDNIIEFTPANFRKLLIRWIVLDNQPFTTCENKSFQQMIRLLNPHALISTGDTIKNNIIKCFKEEHINIMHLYQDIPGKISFALNSWTSTNVYSFLAITGHWITKDWVLQNSLLDFMNILGPHSGENLCDAFIKSCNELGILSKLFVITSDNATNNNTLMKYLQDICRNILKCLKADNVQAENDILNNISSPVTAGEIIPKLCKLVVKICSSPQHRERFLCQAQVAALEMREALNAVASIDKELQPLKLNHYEATQLISSAKYPLLASIMPIYNYLIEELETYYNNSGLSYKIATAVNAGLKKLKIYYSKTNNSDMYTIAIILDPQLKLNYFEENNWNRIFIDHIKENFLLTYNNYYMLSAYETIEHGQKDCINDDDFDYLLEHIYGKKRKLDWKNEVELYLKAPCATRRQNILQWWKEHKTEYPHLAIMARDYLAITVTSIPVKRIFSE</sequence>
<protein>
    <submittedName>
        <fullName evidence="1">811_t:CDS:1</fullName>
    </submittedName>
</protein>
<reference evidence="1" key="1">
    <citation type="submission" date="2021-06" db="EMBL/GenBank/DDBJ databases">
        <authorList>
            <person name="Kallberg Y."/>
            <person name="Tangrot J."/>
            <person name="Rosling A."/>
        </authorList>
    </citation>
    <scope>NUCLEOTIDE SEQUENCE</scope>
    <source>
        <strain evidence="1">28 12/20/2015</strain>
    </source>
</reference>
<dbReference type="EMBL" id="CAJVPW010022358">
    <property type="protein sequence ID" value="CAG8697217.1"/>
    <property type="molecule type" value="Genomic_DNA"/>
</dbReference>
<proteinExistence type="predicted"/>
<keyword evidence="2" id="KW-1185">Reference proteome</keyword>
<accession>A0ACA9P8F4</accession>
<gene>
    <name evidence="1" type="ORF">SPELUC_LOCUS11087</name>
</gene>
<evidence type="ECO:0000313" key="2">
    <source>
        <dbReference type="Proteomes" id="UP000789366"/>
    </source>
</evidence>
<organism evidence="1 2">
    <name type="scientific">Cetraspora pellucida</name>
    <dbReference type="NCBI Taxonomy" id="1433469"/>
    <lineage>
        <taxon>Eukaryota</taxon>
        <taxon>Fungi</taxon>
        <taxon>Fungi incertae sedis</taxon>
        <taxon>Mucoromycota</taxon>
        <taxon>Glomeromycotina</taxon>
        <taxon>Glomeromycetes</taxon>
        <taxon>Diversisporales</taxon>
        <taxon>Gigasporaceae</taxon>
        <taxon>Cetraspora</taxon>
    </lineage>
</organism>
<comment type="caution">
    <text evidence="1">The sequence shown here is derived from an EMBL/GenBank/DDBJ whole genome shotgun (WGS) entry which is preliminary data.</text>
</comment>
<evidence type="ECO:0000313" key="1">
    <source>
        <dbReference type="EMBL" id="CAG8697217.1"/>
    </source>
</evidence>
<feature type="non-terminal residue" evidence="1">
    <location>
        <position position="563"/>
    </location>
</feature>
<name>A0ACA9P8F4_9GLOM</name>
<dbReference type="Proteomes" id="UP000789366">
    <property type="component" value="Unassembled WGS sequence"/>
</dbReference>